<dbReference type="SUPFAM" id="SSF56112">
    <property type="entry name" value="Protein kinase-like (PK-like)"/>
    <property type="match status" value="1"/>
</dbReference>
<name>A0A1L9U242_ASPBC</name>
<dbReference type="Gene3D" id="3.90.1200.10">
    <property type="match status" value="1"/>
</dbReference>
<dbReference type="InterPro" id="IPR051035">
    <property type="entry name" value="Mito_inheritance_9"/>
</dbReference>
<evidence type="ECO:0000259" key="1">
    <source>
        <dbReference type="Pfam" id="PF01636"/>
    </source>
</evidence>
<dbReference type="InterPro" id="IPR011009">
    <property type="entry name" value="Kinase-like_dom_sf"/>
</dbReference>
<accession>A0A1L9U242</accession>
<dbReference type="Proteomes" id="UP000184499">
    <property type="component" value="Unassembled WGS sequence"/>
</dbReference>
<proteinExistence type="predicted"/>
<dbReference type="Pfam" id="PF01636">
    <property type="entry name" value="APH"/>
    <property type="match status" value="1"/>
</dbReference>
<dbReference type="GeneID" id="93571592"/>
<dbReference type="VEuPathDB" id="FungiDB:ASPBRDRAFT_139524"/>
<feature type="domain" description="Aminoglycoside phosphotransferase" evidence="1">
    <location>
        <begin position="63"/>
        <end position="338"/>
    </location>
</feature>
<keyword evidence="3" id="KW-1185">Reference proteome</keyword>
<organism evidence="2 3">
    <name type="scientific">Aspergillus brasiliensis (strain CBS 101740 / IMI 381727 / IBT 21946)</name>
    <dbReference type="NCBI Taxonomy" id="767769"/>
    <lineage>
        <taxon>Eukaryota</taxon>
        <taxon>Fungi</taxon>
        <taxon>Dikarya</taxon>
        <taxon>Ascomycota</taxon>
        <taxon>Pezizomycotina</taxon>
        <taxon>Eurotiomycetes</taxon>
        <taxon>Eurotiomycetidae</taxon>
        <taxon>Eurotiales</taxon>
        <taxon>Aspergillaceae</taxon>
        <taxon>Aspergillus</taxon>
        <taxon>Aspergillus subgen. Circumdati</taxon>
    </lineage>
</organism>
<dbReference type="STRING" id="767769.A0A1L9U242"/>
<dbReference type="OMA" id="YAIPKPA"/>
<dbReference type="EMBL" id="KV878710">
    <property type="protein sequence ID" value="OJJ65712.1"/>
    <property type="molecule type" value="Genomic_DNA"/>
</dbReference>
<protein>
    <recommendedName>
        <fullName evidence="1">Aminoglycoside phosphotransferase domain-containing protein</fullName>
    </recommendedName>
</protein>
<sequence>MSTSDRAEVGSRPEHESFFRYTSGRWLWDEDQQLRDRYKVFNVSELQNAAINALKSGSCVSIVKLAEGGYNKVFRLLMDDGKTVLARIPNPNAGPPFYTTASEVATMELVRTVLKIPVPKVYAWNATANNPVGSEYIIMEEAPGTQIDSLWTNLGADSKLAIMKEVTSIECKLSSLSFSHYGSIYFANDLVEGAVPAEITSDVSSELKEAVAKQFTIGPSADRSFWNKERSMMDISRGPWQTPADYALSVGRREIAWIKRYAAAKATDDSPYASASQRSPEAHIQLLEKFLEIAPHLVDIDKCFLRSVIWHGDLHSSNLFVDNNHISSVIDWQGVWAGPLFLQAKPSPLVDYQGCILLKRPENFDDLDEGLQIEIKQQIAKSTLFQLYLIQTEEKNPALARCFHLDHGKTRRLPVEYAGDTWDDDIVSFREALINVERYWKELGRQGECPIHFTKDDLDKHLQEAEGWNEVQDFFDRIEGLVKRDGWTHNETFHEAVKFFSDLRNAGLQNVRGEERKILEKETRWVDTISGRKQ</sequence>
<dbReference type="OrthoDB" id="2968323at2759"/>
<gene>
    <name evidence="2" type="ORF">ASPBRDRAFT_139524</name>
</gene>
<evidence type="ECO:0000313" key="3">
    <source>
        <dbReference type="Proteomes" id="UP000184499"/>
    </source>
</evidence>
<dbReference type="AlphaFoldDB" id="A0A1L9U242"/>
<evidence type="ECO:0000313" key="2">
    <source>
        <dbReference type="EMBL" id="OJJ65712.1"/>
    </source>
</evidence>
<dbReference type="InterPro" id="IPR002575">
    <property type="entry name" value="Aminoglycoside_PTrfase"/>
</dbReference>
<dbReference type="PANTHER" id="PTHR36091:SF2">
    <property type="entry name" value="AMINOGLYCOSIDE PHOSPHOTRANSFERASE DOMAIN-CONTAINING PROTEIN"/>
    <property type="match status" value="1"/>
</dbReference>
<dbReference type="PANTHER" id="PTHR36091">
    <property type="entry name" value="ALTERED INHERITANCE OF MITOCHONDRIA PROTEIN 9, MITOCHONDRIAL"/>
    <property type="match status" value="1"/>
</dbReference>
<dbReference type="RefSeq" id="XP_067472963.1">
    <property type="nucleotide sequence ID" value="XM_067619104.1"/>
</dbReference>
<dbReference type="GO" id="GO:0005739">
    <property type="term" value="C:mitochondrion"/>
    <property type="evidence" value="ECO:0007669"/>
    <property type="project" value="TreeGrafter"/>
</dbReference>
<reference evidence="3" key="1">
    <citation type="journal article" date="2017" name="Genome Biol.">
        <title>Comparative genomics reveals high biological diversity and specific adaptations in the industrially and medically important fungal genus Aspergillus.</title>
        <authorList>
            <person name="de Vries R.P."/>
            <person name="Riley R."/>
            <person name="Wiebenga A."/>
            <person name="Aguilar-Osorio G."/>
            <person name="Amillis S."/>
            <person name="Uchima C.A."/>
            <person name="Anderluh G."/>
            <person name="Asadollahi M."/>
            <person name="Askin M."/>
            <person name="Barry K."/>
            <person name="Battaglia E."/>
            <person name="Bayram O."/>
            <person name="Benocci T."/>
            <person name="Braus-Stromeyer S.A."/>
            <person name="Caldana C."/>
            <person name="Canovas D."/>
            <person name="Cerqueira G.C."/>
            <person name="Chen F."/>
            <person name="Chen W."/>
            <person name="Choi C."/>
            <person name="Clum A."/>
            <person name="Dos Santos R.A."/>
            <person name="Damasio A.R."/>
            <person name="Diallinas G."/>
            <person name="Emri T."/>
            <person name="Fekete E."/>
            <person name="Flipphi M."/>
            <person name="Freyberg S."/>
            <person name="Gallo A."/>
            <person name="Gournas C."/>
            <person name="Habgood R."/>
            <person name="Hainaut M."/>
            <person name="Harispe M.L."/>
            <person name="Henrissat B."/>
            <person name="Hilden K.S."/>
            <person name="Hope R."/>
            <person name="Hossain A."/>
            <person name="Karabika E."/>
            <person name="Karaffa L."/>
            <person name="Karanyi Z."/>
            <person name="Krasevec N."/>
            <person name="Kuo A."/>
            <person name="Kusch H."/>
            <person name="LaButti K."/>
            <person name="Lagendijk E.L."/>
            <person name="Lapidus A."/>
            <person name="Levasseur A."/>
            <person name="Lindquist E."/>
            <person name="Lipzen A."/>
            <person name="Logrieco A.F."/>
            <person name="MacCabe A."/>
            <person name="Maekelae M.R."/>
            <person name="Malavazi I."/>
            <person name="Melin P."/>
            <person name="Meyer V."/>
            <person name="Mielnichuk N."/>
            <person name="Miskei M."/>
            <person name="Molnar A.P."/>
            <person name="Mule G."/>
            <person name="Ngan C.Y."/>
            <person name="Orejas M."/>
            <person name="Orosz E."/>
            <person name="Ouedraogo J.P."/>
            <person name="Overkamp K.M."/>
            <person name="Park H.-S."/>
            <person name="Perrone G."/>
            <person name="Piumi F."/>
            <person name="Punt P.J."/>
            <person name="Ram A.F."/>
            <person name="Ramon A."/>
            <person name="Rauscher S."/>
            <person name="Record E."/>
            <person name="Riano-Pachon D.M."/>
            <person name="Robert V."/>
            <person name="Roehrig J."/>
            <person name="Ruller R."/>
            <person name="Salamov A."/>
            <person name="Salih N.S."/>
            <person name="Samson R.A."/>
            <person name="Sandor E."/>
            <person name="Sanguinetti M."/>
            <person name="Schuetze T."/>
            <person name="Sepcic K."/>
            <person name="Shelest E."/>
            <person name="Sherlock G."/>
            <person name="Sophianopoulou V."/>
            <person name="Squina F.M."/>
            <person name="Sun H."/>
            <person name="Susca A."/>
            <person name="Todd R.B."/>
            <person name="Tsang A."/>
            <person name="Unkles S.E."/>
            <person name="van de Wiele N."/>
            <person name="van Rossen-Uffink D."/>
            <person name="Oliveira J.V."/>
            <person name="Vesth T.C."/>
            <person name="Visser J."/>
            <person name="Yu J.-H."/>
            <person name="Zhou M."/>
            <person name="Andersen M.R."/>
            <person name="Archer D.B."/>
            <person name="Baker S.E."/>
            <person name="Benoit I."/>
            <person name="Brakhage A.A."/>
            <person name="Braus G.H."/>
            <person name="Fischer R."/>
            <person name="Frisvad J.C."/>
            <person name="Goldman G.H."/>
            <person name="Houbraken J."/>
            <person name="Oakley B."/>
            <person name="Pocsi I."/>
            <person name="Scazzocchio C."/>
            <person name="Seiboth B."/>
            <person name="vanKuyk P.A."/>
            <person name="Wortman J."/>
            <person name="Dyer P.S."/>
            <person name="Grigoriev I.V."/>
        </authorList>
    </citation>
    <scope>NUCLEOTIDE SEQUENCE [LARGE SCALE GENOMIC DNA]</scope>
    <source>
        <strain evidence="3">CBS 101740 / IMI 381727 / IBT 21946</strain>
    </source>
</reference>